<gene>
    <name evidence="1" type="ORF">GCM10010981_17910</name>
</gene>
<dbReference type="Proteomes" id="UP000620046">
    <property type="component" value="Unassembled WGS sequence"/>
</dbReference>
<comment type="caution">
    <text evidence="1">The sequence shown here is derived from an EMBL/GenBank/DDBJ whole genome shotgun (WGS) entry which is preliminary data.</text>
</comment>
<reference evidence="2" key="1">
    <citation type="journal article" date="2019" name="Int. J. Syst. Evol. Microbiol.">
        <title>The Global Catalogue of Microorganisms (GCM) 10K type strain sequencing project: providing services to taxonomists for standard genome sequencing and annotation.</title>
        <authorList>
            <consortium name="The Broad Institute Genomics Platform"/>
            <consortium name="The Broad Institute Genome Sequencing Center for Infectious Disease"/>
            <person name="Wu L."/>
            <person name="Ma J."/>
        </authorList>
    </citation>
    <scope>NUCLEOTIDE SEQUENCE [LARGE SCALE GENOMIC DNA]</scope>
    <source>
        <strain evidence="2">CGMCC 1.15439</strain>
    </source>
</reference>
<organism evidence="1 2">
    <name type="scientific">Dyella nitratireducens</name>
    <dbReference type="NCBI Taxonomy" id="1849580"/>
    <lineage>
        <taxon>Bacteria</taxon>
        <taxon>Pseudomonadati</taxon>
        <taxon>Pseudomonadota</taxon>
        <taxon>Gammaproteobacteria</taxon>
        <taxon>Lysobacterales</taxon>
        <taxon>Rhodanobacteraceae</taxon>
        <taxon>Dyella</taxon>
    </lineage>
</organism>
<evidence type="ECO:0000313" key="2">
    <source>
        <dbReference type="Proteomes" id="UP000620046"/>
    </source>
</evidence>
<accession>A0ABQ1FTY4</accession>
<name>A0ABQ1FTY4_9GAMM</name>
<evidence type="ECO:0000313" key="1">
    <source>
        <dbReference type="EMBL" id="GGA29403.1"/>
    </source>
</evidence>
<protein>
    <submittedName>
        <fullName evidence="1">Uncharacterized protein</fullName>
    </submittedName>
</protein>
<keyword evidence="2" id="KW-1185">Reference proteome</keyword>
<sequence length="57" mass="6391">MALQKNGVLVSTRIYAVMPDGRSIIETAVYSGKDGLLVMRTNYFMRARQVDRALSAR</sequence>
<dbReference type="RefSeq" id="WP_188793861.1">
    <property type="nucleotide sequence ID" value="NZ_BMJA01000001.1"/>
</dbReference>
<proteinExistence type="predicted"/>
<dbReference type="EMBL" id="BMJA01000001">
    <property type="protein sequence ID" value="GGA29403.1"/>
    <property type="molecule type" value="Genomic_DNA"/>
</dbReference>